<dbReference type="Proteomes" id="UP000830671">
    <property type="component" value="Chromosome 6"/>
</dbReference>
<dbReference type="AlphaFoldDB" id="A0A9Q8T197"/>
<keyword evidence="5" id="KW-0418">Kinase</keyword>
<feature type="region of interest" description="Disordered" evidence="9">
    <location>
        <begin position="324"/>
        <end position="349"/>
    </location>
</feature>
<keyword evidence="6 8" id="KW-0067">ATP-binding</keyword>
<feature type="compositionally biased region" description="Basic and acidic residues" evidence="9">
    <location>
        <begin position="225"/>
        <end position="242"/>
    </location>
</feature>
<evidence type="ECO:0000256" key="3">
    <source>
        <dbReference type="ARBA" id="ARBA00022679"/>
    </source>
</evidence>
<feature type="compositionally biased region" description="Basic and acidic residues" evidence="9">
    <location>
        <begin position="25"/>
        <end position="43"/>
    </location>
</feature>
<dbReference type="GO" id="GO:0004674">
    <property type="term" value="F:protein serine/threonine kinase activity"/>
    <property type="evidence" value="ECO:0007669"/>
    <property type="project" value="UniProtKB-KW"/>
</dbReference>
<feature type="domain" description="Protein kinase" evidence="10">
    <location>
        <begin position="524"/>
        <end position="984"/>
    </location>
</feature>
<feature type="compositionally biased region" description="Polar residues" evidence="9">
    <location>
        <begin position="243"/>
        <end position="254"/>
    </location>
</feature>
<dbReference type="InterPro" id="IPR008271">
    <property type="entry name" value="Ser/Thr_kinase_AS"/>
</dbReference>
<proteinExistence type="inferred from homology"/>
<feature type="compositionally biased region" description="Basic and acidic residues" evidence="9">
    <location>
        <begin position="410"/>
        <end position="423"/>
    </location>
</feature>
<dbReference type="InterPro" id="IPR050494">
    <property type="entry name" value="Ser_Thr_dual-spec_kinase"/>
</dbReference>
<dbReference type="PANTHER" id="PTHR24058">
    <property type="entry name" value="DUAL SPECIFICITY PROTEIN KINASE"/>
    <property type="match status" value="1"/>
</dbReference>
<dbReference type="SUPFAM" id="SSF56112">
    <property type="entry name" value="Protein kinase-like (PK-like)"/>
    <property type="match status" value="1"/>
</dbReference>
<dbReference type="PROSITE" id="PS00108">
    <property type="entry name" value="PROTEIN_KINASE_ST"/>
    <property type="match status" value="1"/>
</dbReference>
<dbReference type="GO" id="GO:0005524">
    <property type="term" value="F:ATP binding"/>
    <property type="evidence" value="ECO:0007669"/>
    <property type="project" value="UniProtKB-UniRule"/>
</dbReference>
<keyword evidence="3" id="KW-0808">Transferase</keyword>
<keyword evidence="4 8" id="KW-0547">Nucleotide-binding</keyword>
<feature type="region of interest" description="Disordered" evidence="9">
    <location>
        <begin position="365"/>
        <end position="465"/>
    </location>
</feature>
<evidence type="ECO:0000256" key="1">
    <source>
        <dbReference type="ARBA" id="ARBA00012513"/>
    </source>
</evidence>
<sequence length="994" mass="110711">MASSSDEGEIMENDAVDLKATSLPKKFEGNGVDRQDRTRDRRSASNSPEYDSSARNNYHFSRRSRSPPPPRGFKRARDERDYAGGGRQETRRFRVHYEDGARDDYRRSRVSYEDLDRPPSRGSNTSYDGRDRNRSRERDAYRDRDRERDRERDRYPDKRQRNRTRSPYRPPRGERGGRDDHYARDGGRDRLTDSFRGLKYDDNRDRNARNGGAAPNGVAVGMDSRASRQDAKPVKDSADRENSAASRSRGQASVSPPPSKRTRFLLTPDDSAPQVVEPDHSYDEPEEPMVIDEEAEIERRRRRRDELLAKSSSATPLLIHALHATDKSAIPSPARESTPTADIGTPGTGKNLVLQSLTEAKFADIASPARDGSSPGAIDIVNESDLMNTHGGGDAMEEDGPSAADYDPTADMKEDERRDELRHGNVGVHGEAPDTKHETQPQDQPQEAPAKKSSEDDDDDDDFDMFAEDFDDEKYAAPNPVKVAVVDESKASPALAPTNGAILEGDDKDGYYKLRIGEILNGRYQVQSALGKGMFSGVARAVDITNKKLVAVKIMRNNDALRKGGFTEIAILQKLNDADPENRKHIVKFERHFDHKGHLCMAFENLSLNLREVLKKFGNNVGINLSATRAYAHQIFIGLAHMRKCSVIHADLKPDNILVNESRNVLKICDLGTGIDKSDAATAHNEITPYLVSRFYRAPEIILGMPYDYSIDMWSIGATLYELYTGKILFAGDSNNQMLKAIMEIRGKITPKLYKRGQLSAMHFDEMGNFVSMERDKALGKSCYFGRRGPEMGLVEAECGSMRAVRQSRPSACPGTLASRCRPADGLVVVDIGPVTILLEANTPDCSDSHDLLGWNGIPVWKARERILPSSEDELSQGLFVTAASSQLRSISSFPYIPLFFCLSATPCVLHKGSNVSGRFTTARVLPVVKPTRDLRTRLFAASAGMNDAETRDLNHFVDLLEHCLTLNPEKRIKPADALKHPFFTAKAAAPVKR</sequence>
<evidence type="ECO:0000256" key="7">
    <source>
        <dbReference type="ARBA" id="ARBA00023596"/>
    </source>
</evidence>
<evidence type="ECO:0000259" key="10">
    <source>
        <dbReference type="PROSITE" id="PS50011"/>
    </source>
</evidence>
<dbReference type="Gene3D" id="1.10.510.10">
    <property type="entry name" value="Transferase(Phosphotransferase) domain 1"/>
    <property type="match status" value="2"/>
</dbReference>
<accession>A0A9Q8T197</accession>
<feature type="compositionally biased region" description="Polar residues" evidence="9">
    <location>
        <begin position="44"/>
        <end position="59"/>
    </location>
</feature>
<gene>
    <name evidence="11" type="ORF">CLUP02_11972</name>
</gene>
<feature type="compositionally biased region" description="Acidic residues" evidence="9">
    <location>
        <begin position="284"/>
        <end position="296"/>
    </location>
</feature>
<reference evidence="11" key="1">
    <citation type="journal article" date="2021" name="Mol. Plant Microbe Interact.">
        <title>Complete Genome Sequence of the Plant-Pathogenic Fungus Colletotrichum lupini.</title>
        <authorList>
            <person name="Baroncelli R."/>
            <person name="Pensec F."/>
            <person name="Da Lio D."/>
            <person name="Boufleur T."/>
            <person name="Vicente I."/>
            <person name="Sarrocco S."/>
            <person name="Picot A."/>
            <person name="Baraldi E."/>
            <person name="Sukno S."/>
            <person name="Thon M."/>
            <person name="Le Floch G."/>
        </authorList>
    </citation>
    <scope>NUCLEOTIDE SEQUENCE</scope>
    <source>
        <strain evidence="11">IMI 504893</strain>
    </source>
</reference>
<dbReference type="SMART" id="SM00220">
    <property type="entry name" value="S_TKc"/>
    <property type="match status" value="1"/>
</dbReference>
<dbReference type="KEGG" id="clup:CLUP02_11972"/>
<dbReference type="EMBL" id="CP019478">
    <property type="protein sequence ID" value="UQC86471.1"/>
    <property type="molecule type" value="Genomic_DNA"/>
</dbReference>
<dbReference type="InterPro" id="IPR017441">
    <property type="entry name" value="Protein_kinase_ATP_BS"/>
</dbReference>
<evidence type="ECO:0000256" key="9">
    <source>
        <dbReference type="SAM" id="MobiDB-lite"/>
    </source>
</evidence>
<dbReference type="RefSeq" id="XP_049148082.1">
    <property type="nucleotide sequence ID" value="XM_049290937.1"/>
</dbReference>
<feature type="compositionally biased region" description="Basic and acidic residues" evidence="9">
    <location>
        <begin position="431"/>
        <end position="440"/>
    </location>
</feature>
<feature type="compositionally biased region" description="Acidic residues" evidence="9">
    <location>
        <begin position="1"/>
        <end position="15"/>
    </location>
</feature>
<dbReference type="Pfam" id="PF00069">
    <property type="entry name" value="Pkinase"/>
    <property type="match status" value="1"/>
</dbReference>
<dbReference type="PROSITE" id="PS50011">
    <property type="entry name" value="PROTEIN_KINASE_DOM"/>
    <property type="match status" value="1"/>
</dbReference>
<evidence type="ECO:0000313" key="11">
    <source>
        <dbReference type="EMBL" id="UQC86471.1"/>
    </source>
</evidence>
<keyword evidence="12" id="KW-1185">Reference proteome</keyword>
<feature type="compositionally biased region" description="Acidic residues" evidence="9">
    <location>
        <begin position="455"/>
        <end position="465"/>
    </location>
</feature>
<dbReference type="Gene3D" id="3.30.200.20">
    <property type="entry name" value="Phosphorylase Kinase, domain 1"/>
    <property type="match status" value="1"/>
</dbReference>
<organism evidence="11 12">
    <name type="scientific">Colletotrichum lupini</name>
    <dbReference type="NCBI Taxonomy" id="145971"/>
    <lineage>
        <taxon>Eukaryota</taxon>
        <taxon>Fungi</taxon>
        <taxon>Dikarya</taxon>
        <taxon>Ascomycota</taxon>
        <taxon>Pezizomycotina</taxon>
        <taxon>Sordariomycetes</taxon>
        <taxon>Hypocreomycetidae</taxon>
        <taxon>Glomerellales</taxon>
        <taxon>Glomerellaceae</taxon>
        <taxon>Colletotrichum</taxon>
        <taxon>Colletotrichum acutatum species complex</taxon>
    </lineage>
</organism>
<feature type="compositionally biased region" description="Low complexity" evidence="9">
    <location>
        <begin position="209"/>
        <end position="221"/>
    </location>
</feature>
<keyword evidence="2" id="KW-0723">Serine/threonine-protein kinase</keyword>
<feature type="compositionally biased region" description="Basic and acidic residues" evidence="9">
    <location>
        <begin position="171"/>
        <end position="208"/>
    </location>
</feature>
<feature type="compositionally biased region" description="Basic and acidic residues" evidence="9">
    <location>
        <begin position="75"/>
        <end position="119"/>
    </location>
</feature>
<evidence type="ECO:0000256" key="8">
    <source>
        <dbReference type="PROSITE-ProRule" id="PRU10141"/>
    </source>
</evidence>
<feature type="compositionally biased region" description="Basic and acidic residues" evidence="9">
    <location>
        <begin position="128"/>
        <end position="159"/>
    </location>
</feature>
<dbReference type="InterPro" id="IPR011009">
    <property type="entry name" value="Kinase-like_dom_sf"/>
</dbReference>
<evidence type="ECO:0000256" key="2">
    <source>
        <dbReference type="ARBA" id="ARBA00022527"/>
    </source>
</evidence>
<evidence type="ECO:0000313" key="12">
    <source>
        <dbReference type="Proteomes" id="UP000830671"/>
    </source>
</evidence>
<dbReference type="PANTHER" id="PTHR24058:SF103">
    <property type="entry name" value="SERINE_THREONINE-PROTEIN KINASE PRP4 HOMOLOG"/>
    <property type="match status" value="1"/>
</dbReference>
<feature type="binding site" evidence="8">
    <location>
        <position position="553"/>
    </location>
    <ligand>
        <name>ATP</name>
        <dbReference type="ChEBI" id="CHEBI:30616"/>
    </ligand>
</feature>
<dbReference type="EC" id="2.7.11.1" evidence="1"/>
<dbReference type="GeneID" id="73345947"/>
<dbReference type="PROSITE" id="PS00107">
    <property type="entry name" value="PROTEIN_KINASE_ATP"/>
    <property type="match status" value="1"/>
</dbReference>
<evidence type="ECO:0000256" key="6">
    <source>
        <dbReference type="ARBA" id="ARBA00022840"/>
    </source>
</evidence>
<name>A0A9Q8T197_9PEZI</name>
<comment type="similarity">
    <text evidence="7">Belongs to the protein kinase superfamily. CMGC Ser/Thr protein kinase family.</text>
</comment>
<evidence type="ECO:0000256" key="5">
    <source>
        <dbReference type="ARBA" id="ARBA00022777"/>
    </source>
</evidence>
<protein>
    <recommendedName>
        <fullName evidence="1">non-specific serine/threonine protein kinase</fullName>
        <ecNumber evidence="1">2.7.11.1</ecNumber>
    </recommendedName>
</protein>
<evidence type="ECO:0000256" key="4">
    <source>
        <dbReference type="ARBA" id="ARBA00022741"/>
    </source>
</evidence>
<feature type="region of interest" description="Disordered" evidence="9">
    <location>
        <begin position="1"/>
        <end position="297"/>
    </location>
</feature>
<dbReference type="InterPro" id="IPR000719">
    <property type="entry name" value="Prot_kinase_dom"/>
</dbReference>
<dbReference type="FunFam" id="1.10.510.10:FF:000078">
    <property type="entry name" value="Serine/threonine-protein kinase PRP4 homolog"/>
    <property type="match status" value="1"/>
</dbReference>